<accession>A0A8S5QBM3</accession>
<dbReference type="EMBL" id="BK015620">
    <property type="protein sequence ID" value="DAE16330.1"/>
    <property type="molecule type" value="Genomic_DNA"/>
</dbReference>
<proteinExistence type="predicted"/>
<dbReference type="InterPro" id="IPR020296">
    <property type="entry name" value="Spore_Cse60"/>
</dbReference>
<dbReference type="Pfam" id="PF10957">
    <property type="entry name" value="Spore_Cse60"/>
    <property type="match status" value="1"/>
</dbReference>
<evidence type="ECO:0000313" key="1">
    <source>
        <dbReference type="EMBL" id="DAE16330.1"/>
    </source>
</evidence>
<reference evidence="1" key="1">
    <citation type="journal article" date="2021" name="Proc. Natl. Acad. Sci. U.S.A.">
        <title>A Catalog of Tens of Thousands of Viruses from Human Metagenomes Reveals Hidden Associations with Chronic Diseases.</title>
        <authorList>
            <person name="Tisza M.J."/>
            <person name="Buck C.B."/>
        </authorList>
    </citation>
    <scope>NUCLEOTIDE SEQUENCE</scope>
    <source>
        <strain evidence="1">CtKyp3</strain>
    </source>
</reference>
<protein>
    <submittedName>
        <fullName evidence="1">Sporulation protein Cse60</fullName>
    </submittedName>
</protein>
<sequence length="112" mass="12227">MIKTVFLSSDYPSDEAIDDQINSWLAENPDIKLIDIKFQSNVSAVADSGVSAEYWHSSALIIYKVASENNISSINSNGLGFIINCEKCGSLSIIKGKDVGQNVCYECKGEQE</sequence>
<organism evidence="1">
    <name type="scientific">Siphoviridae sp. ctKyp3</name>
    <dbReference type="NCBI Taxonomy" id="2825447"/>
    <lineage>
        <taxon>Viruses</taxon>
        <taxon>Duplodnaviria</taxon>
        <taxon>Heunggongvirae</taxon>
        <taxon>Uroviricota</taxon>
        <taxon>Caudoviricetes</taxon>
    </lineage>
</organism>
<name>A0A8S5QBM3_9CAUD</name>